<name>A0A5S9QIF0_9GAMM</name>
<proteinExistence type="predicted"/>
<keyword evidence="5" id="KW-0032">Aminotransferase</keyword>
<dbReference type="InterPro" id="IPR019999">
    <property type="entry name" value="Anth_synth_I-like"/>
</dbReference>
<feature type="domain" description="Chorismate-utilising enzyme C-terminal" evidence="3">
    <location>
        <begin position="223"/>
        <end position="476"/>
    </location>
</feature>
<dbReference type="Pfam" id="PF00425">
    <property type="entry name" value="Chorismate_bind"/>
    <property type="match status" value="1"/>
</dbReference>
<sequence length="497" mass="55403">MPYNRARTALTSFFLSGFAYYNVKFHSLEYPSCTLDLFRHFQLMPHAVLLDSGDRDANKGRYDILSALPERYVEITSTHIRETDKSGQSLSIESIDALKKRLAETAMCQPADEIVATLPFTAGWIGYATYELGYRLEAKSGSLPSAQQDDALPLFFAGYYQWAIIIDHQKRTALWVYKNDIAQDTFDQIDDILGKTLNTAVPTPTSATTFTLTSEFASDTTADKYLEDFDRIQSYLVAGDCYQVNYAMRYQASFIGEPIQAYRELRESVPSGFMSFLNAGNDSHILSISPERFIQASGKRLATEPIKGTSARHKDPEADAVSRHNLLNSAKNRAENIMIVDLLRNDMSHHCTPNSVKVTRLCDAQSFANVHHLVSTITGEIQTSSTIWDVFFDAFPGGSITGAPKIRACQIIQELEPHQREIYCGSIFYASDNGEFDSSIAIRTLLCHDGTISAWAGGGIVKDSEVEDEYQECSNKIGRLLDAITPDNLSPTQTEND</sequence>
<dbReference type="InterPro" id="IPR005802">
    <property type="entry name" value="ADC_synth_comp_1"/>
</dbReference>
<dbReference type="InterPro" id="IPR015890">
    <property type="entry name" value="Chorismate_C"/>
</dbReference>
<dbReference type="GO" id="GO:0009396">
    <property type="term" value="P:folic acid-containing compound biosynthetic process"/>
    <property type="evidence" value="ECO:0007669"/>
    <property type="project" value="InterPro"/>
</dbReference>
<dbReference type="Proteomes" id="UP000434580">
    <property type="component" value="Unassembled WGS sequence"/>
</dbReference>
<evidence type="ECO:0000256" key="1">
    <source>
        <dbReference type="ARBA" id="ARBA00013139"/>
    </source>
</evidence>
<accession>A0A5S9QIF0</accession>
<dbReference type="PANTHER" id="PTHR11236:SF50">
    <property type="entry name" value="AMINODEOXYCHORISMATE SYNTHASE COMPONENT 1"/>
    <property type="match status" value="1"/>
</dbReference>
<dbReference type="Pfam" id="PF04715">
    <property type="entry name" value="Anth_synt_I_N"/>
    <property type="match status" value="1"/>
</dbReference>
<dbReference type="InterPro" id="IPR006805">
    <property type="entry name" value="Anth_synth_I_N"/>
</dbReference>
<dbReference type="Gene3D" id="3.60.120.10">
    <property type="entry name" value="Anthranilate synthase"/>
    <property type="match status" value="1"/>
</dbReference>
<dbReference type="PANTHER" id="PTHR11236">
    <property type="entry name" value="AMINOBENZOATE/ANTHRANILATE SYNTHASE"/>
    <property type="match status" value="1"/>
</dbReference>
<organism evidence="5 6">
    <name type="scientific">BD1-7 clade bacterium</name>
    <dbReference type="NCBI Taxonomy" id="2029982"/>
    <lineage>
        <taxon>Bacteria</taxon>
        <taxon>Pseudomonadati</taxon>
        <taxon>Pseudomonadota</taxon>
        <taxon>Gammaproteobacteria</taxon>
        <taxon>Cellvibrionales</taxon>
        <taxon>Spongiibacteraceae</taxon>
        <taxon>BD1-7 clade</taxon>
    </lineage>
</organism>
<dbReference type="NCBIfam" id="TIGR00553">
    <property type="entry name" value="pabB"/>
    <property type="match status" value="1"/>
</dbReference>
<feature type="domain" description="Anthranilate synthase component I N-terminal" evidence="4">
    <location>
        <begin position="35"/>
        <end position="172"/>
    </location>
</feature>
<dbReference type="EMBL" id="CACSII010000019">
    <property type="protein sequence ID" value="CAA0117471.1"/>
    <property type="molecule type" value="Genomic_DNA"/>
</dbReference>
<evidence type="ECO:0000313" key="6">
    <source>
        <dbReference type="Proteomes" id="UP000434580"/>
    </source>
</evidence>
<evidence type="ECO:0000313" key="5">
    <source>
        <dbReference type="EMBL" id="CAA0117471.1"/>
    </source>
</evidence>
<dbReference type="AlphaFoldDB" id="A0A5S9QIF0"/>
<gene>
    <name evidence="5" type="primary">pabB</name>
    <name evidence="5" type="ORF">DPBNPPHM_02279</name>
</gene>
<protein>
    <recommendedName>
        <fullName evidence="1">aminodeoxychorismate synthase</fullName>
        <ecNumber evidence="1">2.6.1.85</ecNumber>
    </recommendedName>
</protein>
<reference evidence="5 6" key="1">
    <citation type="submission" date="2019-11" db="EMBL/GenBank/DDBJ databases">
        <authorList>
            <person name="Holert J."/>
        </authorList>
    </citation>
    <scope>NUCLEOTIDE SEQUENCE [LARGE SCALE GENOMIC DNA]</scope>
    <source>
        <strain evidence="5">BC5_2</strain>
    </source>
</reference>
<dbReference type="PRINTS" id="PR00095">
    <property type="entry name" value="ANTSNTHASEI"/>
</dbReference>
<dbReference type="InterPro" id="IPR005801">
    <property type="entry name" value="ADC_synthase"/>
</dbReference>
<dbReference type="GO" id="GO:0046820">
    <property type="term" value="F:4-amino-4-deoxychorismate synthase activity"/>
    <property type="evidence" value="ECO:0007669"/>
    <property type="project" value="UniProtKB-EC"/>
</dbReference>
<evidence type="ECO:0000259" key="4">
    <source>
        <dbReference type="Pfam" id="PF04715"/>
    </source>
</evidence>
<dbReference type="EC" id="2.6.1.85" evidence="1"/>
<evidence type="ECO:0000256" key="2">
    <source>
        <dbReference type="ARBA" id="ARBA00022679"/>
    </source>
</evidence>
<keyword evidence="2 5" id="KW-0808">Transferase</keyword>
<dbReference type="SUPFAM" id="SSF56322">
    <property type="entry name" value="ADC synthase"/>
    <property type="match status" value="1"/>
</dbReference>
<evidence type="ECO:0000259" key="3">
    <source>
        <dbReference type="Pfam" id="PF00425"/>
    </source>
</evidence>
<dbReference type="GO" id="GO:0000162">
    <property type="term" value="P:L-tryptophan biosynthetic process"/>
    <property type="evidence" value="ECO:0007669"/>
    <property type="project" value="TreeGrafter"/>
</dbReference>